<sequence>MSKTWIPSAGFILFLTVISMISSAVAGVVNIAGRAVDLDKDIVWTAAKSHKGVPFEIGTFKNATNDARAPSVAALQSELAAKPESLDVAAGGRMMPPTVRVYWEVTSDDSWKEVHQEVKDIGIWRYALTYSHSPVDQYILYFSNSGGWTFRFFDQANDFYDCFTFFNGDHLIRYSSNWPTIVSVI</sequence>
<dbReference type="Proteomes" id="UP000307440">
    <property type="component" value="Unassembled WGS sequence"/>
</dbReference>
<name>A0A5C3L6B6_COPMA</name>
<feature type="chain" id="PRO_5022883070" evidence="1">
    <location>
        <begin position="27"/>
        <end position="185"/>
    </location>
</feature>
<keyword evidence="3" id="KW-1185">Reference proteome</keyword>
<evidence type="ECO:0000256" key="1">
    <source>
        <dbReference type="SAM" id="SignalP"/>
    </source>
</evidence>
<accession>A0A5C3L6B6</accession>
<evidence type="ECO:0000313" key="2">
    <source>
        <dbReference type="EMBL" id="TFK28290.1"/>
    </source>
</evidence>
<evidence type="ECO:0000313" key="3">
    <source>
        <dbReference type="Proteomes" id="UP000307440"/>
    </source>
</evidence>
<keyword evidence="1" id="KW-0732">Signal</keyword>
<gene>
    <name evidence="2" type="ORF">FA15DRAFT_665509</name>
</gene>
<organism evidence="2 3">
    <name type="scientific">Coprinopsis marcescibilis</name>
    <name type="common">Agaric fungus</name>
    <name type="synonym">Psathyrella marcescibilis</name>
    <dbReference type="NCBI Taxonomy" id="230819"/>
    <lineage>
        <taxon>Eukaryota</taxon>
        <taxon>Fungi</taxon>
        <taxon>Dikarya</taxon>
        <taxon>Basidiomycota</taxon>
        <taxon>Agaricomycotina</taxon>
        <taxon>Agaricomycetes</taxon>
        <taxon>Agaricomycetidae</taxon>
        <taxon>Agaricales</taxon>
        <taxon>Agaricineae</taxon>
        <taxon>Psathyrellaceae</taxon>
        <taxon>Coprinopsis</taxon>
    </lineage>
</organism>
<dbReference type="EMBL" id="ML210157">
    <property type="protein sequence ID" value="TFK28290.1"/>
    <property type="molecule type" value="Genomic_DNA"/>
</dbReference>
<proteinExistence type="predicted"/>
<protein>
    <submittedName>
        <fullName evidence="2">Uncharacterized protein</fullName>
    </submittedName>
</protein>
<reference evidence="2 3" key="1">
    <citation type="journal article" date="2019" name="Nat. Ecol. Evol.">
        <title>Megaphylogeny resolves global patterns of mushroom evolution.</title>
        <authorList>
            <person name="Varga T."/>
            <person name="Krizsan K."/>
            <person name="Foldi C."/>
            <person name="Dima B."/>
            <person name="Sanchez-Garcia M."/>
            <person name="Sanchez-Ramirez S."/>
            <person name="Szollosi G.J."/>
            <person name="Szarkandi J.G."/>
            <person name="Papp V."/>
            <person name="Albert L."/>
            <person name="Andreopoulos W."/>
            <person name="Angelini C."/>
            <person name="Antonin V."/>
            <person name="Barry K.W."/>
            <person name="Bougher N.L."/>
            <person name="Buchanan P."/>
            <person name="Buyck B."/>
            <person name="Bense V."/>
            <person name="Catcheside P."/>
            <person name="Chovatia M."/>
            <person name="Cooper J."/>
            <person name="Damon W."/>
            <person name="Desjardin D."/>
            <person name="Finy P."/>
            <person name="Geml J."/>
            <person name="Haridas S."/>
            <person name="Hughes K."/>
            <person name="Justo A."/>
            <person name="Karasinski D."/>
            <person name="Kautmanova I."/>
            <person name="Kiss B."/>
            <person name="Kocsube S."/>
            <person name="Kotiranta H."/>
            <person name="LaButti K.M."/>
            <person name="Lechner B.E."/>
            <person name="Liimatainen K."/>
            <person name="Lipzen A."/>
            <person name="Lukacs Z."/>
            <person name="Mihaltcheva S."/>
            <person name="Morgado L.N."/>
            <person name="Niskanen T."/>
            <person name="Noordeloos M.E."/>
            <person name="Ohm R.A."/>
            <person name="Ortiz-Santana B."/>
            <person name="Ovrebo C."/>
            <person name="Racz N."/>
            <person name="Riley R."/>
            <person name="Savchenko A."/>
            <person name="Shiryaev A."/>
            <person name="Soop K."/>
            <person name="Spirin V."/>
            <person name="Szebenyi C."/>
            <person name="Tomsovsky M."/>
            <person name="Tulloss R.E."/>
            <person name="Uehling J."/>
            <person name="Grigoriev I.V."/>
            <person name="Vagvolgyi C."/>
            <person name="Papp T."/>
            <person name="Martin F.M."/>
            <person name="Miettinen O."/>
            <person name="Hibbett D.S."/>
            <person name="Nagy L.G."/>
        </authorList>
    </citation>
    <scope>NUCLEOTIDE SEQUENCE [LARGE SCALE GENOMIC DNA]</scope>
    <source>
        <strain evidence="2 3">CBS 121175</strain>
    </source>
</reference>
<feature type="signal peptide" evidence="1">
    <location>
        <begin position="1"/>
        <end position="26"/>
    </location>
</feature>
<dbReference type="AlphaFoldDB" id="A0A5C3L6B6"/>
<dbReference type="OrthoDB" id="2916431at2759"/>